<sequence>METAWGDRTCRYRLVHEHRAKRCTFELSNTDQEELEHRNVHAAASRFMKEALQAVATAPNGRAVLTRCSSTCSQRDLLLPTLLPLFNPIARFPVN</sequence>
<dbReference type="Proteomes" id="UP000314294">
    <property type="component" value="Unassembled WGS sequence"/>
</dbReference>
<accession>A0A4Z2IEF3</accession>
<name>A0A4Z2IEF3_9TELE</name>
<dbReference type="EMBL" id="SRLO01000095">
    <property type="protein sequence ID" value="TNN76277.1"/>
    <property type="molecule type" value="Genomic_DNA"/>
</dbReference>
<gene>
    <name evidence="1" type="ORF">EYF80_013565</name>
</gene>
<organism evidence="1 2">
    <name type="scientific">Liparis tanakae</name>
    <name type="common">Tanaka's snailfish</name>
    <dbReference type="NCBI Taxonomy" id="230148"/>
    <lineage>
        <taxon>Eukaryota</taxon>
        <taxon>Metazoa</taxon>
        <taxon>Chordata</taxon>
        <taxon>Craniata</taxon>
        <taxon>Vertebrata</taxon>
        <taxon>Euteleostomi</taxon>
        <taxon>Actinopterygii</taxon>
        <taxon>Neopterygii</taxon>
        <taxon>Teleostei</taxon>
        <taxon>Neoteleostei</taxon>
        <taxon>Acanthomorphata</taxon>
        <taxon>Eupercaria</taxon>
        <taxon>Perciformes</taxon>
        <taxon>Cottioidei</taxon>
        <taxon>Cottales</taxon>
        <taxon>Liparidae</taxon>
        <taxon>Liparis</taxon>
    </lineage>
</organism>
<keyword evidence="2" id="KW-1185">Reference proteome</keyword>
<proteinExistence type="predicted"/>
<dbReference type="AlphaFoldDB" id="A0A4Z2IEF3"/>
<reference evidence="1 2" key="1">
    <citation type="submission" date="2019-03" db="EMBL/GenBank/DDBJ databases">
        <title>First draft genome of Liparis tanakae, snailfish: a comprehensive survey of snailfish specific genes.</title>
        <authorList>
            <person name="Kim W."/>
            <person name="Song I."/>
            <person name="Jeong J.-H."/>
            <person name="Kim D."/>
            <person name="Kim S."/>
            <person name="Ryu S."/>
            <person name="Song J.Y."/>
            <person name="Lee S.K."/>
        </authorList>
    </citation>
    <scope>NUCLEOTIDE SEQUENCE [LARGE SCALE GENOMIC DNA]</scope>
    <source>
        <tissue evidence="1">Muscle</tissue>
    </source>
</reference>
<protein>
    <submittedName>
        <fullName evidence="1">Uncharacterized protein</fullName>
    </submittedName>
</protein>
<comment type="caution">
    <text evidence="1">The sequence shown here is derived from an EMBL/GenBank/DDBJ whole genome shotgun (WGS) entry which is preliminary data.</text>
</comment>
<evidence type="ECO:0000313" key="1">
    <source>
        <dbReference type="EMBL" id="TNN76277.1"/>
    </source>
</evidence>
<evidence type="ECO:0000313" key="2">
    <source>
        <dbReference type="Proteomes" id="UP000314294"/>
    </source>
</evidence>